<dbReference type="Gene3D" id="1.10.10.10">
    <property type="entry name" value="Winged helix-like DNA-binding domain superfamily/Winged helix DNA-binding domain"/>
    <property type="match status" value="1"/>
</dbReference>
<keyword evidence="2" id="KW-0805">Transcription regulation</keyword>
<evidence type="ECO:0000259" key="5">
    <source>
        <dbReference type="PROSITE" id="PS50931"/>
    </source>
</evidence>
<dbReference type="InterPro" id="IPR050950">
    <property type="entry name" value="HTH-type_LysR_regulators"/>
</dbReference>
<dbReference type="PANTHER" id="PTHR30419">
    <property type="entry name" value="HTH-TYPE TRANSCRIPTIONAL REGULATOR YBHD"/>
    <property type="match status" value="1"/>
</dbReference>
<dbReference type="FunFam" id="1.10.10.10:FF:000001">
    <property type="entry name" value="LysR family transcriptional regulator"/>
    <property type="match status" value="1"/>
</dbReference>
<dbReference type="RefSeq" id="WP_111418089.1">
    <property type="nucleotide sequence ID" value="NZ_NPEX01000025.1"/>
</dbReference>
<sequence length="300" mass="33205">MELRDIEYFAVAAEHGHLGRAAEALGLTQPALSKSLRRLETGLKVKLVRRTARGVVLTPEGAALLGRVRELRLMVRNVEREIAEVSEGRTGQLRIGLSMAVSETLLARTFADVIGNAPNIRLKVGISDNDLMIPALLEGELDVIVNYGRPHESLASEFLYEDEFVVCASVGHPLSHRAGVTLDDLARERWALSEQTLISQRWLLDRFREGGYPPLRICFESRSVAFRLRTVACSDLLTFASRSLVRESASAGDLAILPVQSLTWPFPVSAVYRRDSWRPPALDRFIASIREAAVALRPAA</sequence>
<evidence type="ECO:0000256" key="3">
    <source>
        <dbReference type="ARBA" id="ARBA00023125"/>
    </source>
</evidence>
<keyword evidence="4" id="KW-0804">Transcription</keyword>
<organism evidence="6 7">
    <name type="scientific">Rhodoplanes roseus</name>
    <dbReference type="NCBI Taxonomy" id="29409"/>
    <lineage>
        <taxon>Bacteria</taxon>
        <taxon>Pseudomonadati</taxon>
        <taxon>Pseudomonadota</taxon>
        <taxon>Alphaproteobacteria</taxon>
        <taxon>Hyphomicrobiales</taxon>
        <taxon>Nitrobacteraceae</taxon>
        <taxon>Rhodoplanes</taxon>
    </lineage>
</organism>
<evidence type="ECO:0000256" key="2">
    <source>
        <dbReference type="ARBA" id="ARBA00023015"/>
    </source>
</evidence>
<dbReference type="GO" id="GO:0003677">
    <property type="term" value="F:DNA binding"/>
    <property type="evidence" value="ECO:0007669"/>
    <property type="project" value="UniProtKB-KW"/>
</dbReference>
<dbReference type="CDD" id="cd05466">
    <property type="entry name" value="PBP2_LTTR_substrate"/>
    <property type="match status" value="1"/>
</dbReference>
<dbReference type="SUPFAM" id="SSF53850">
    <property type="entry name" value="Periplasmic binding protein-like II"/>
    <property type="match status" value="1"/>
</dbReference>
<reference evidence="6 7" key="1">
    <citation type="submission" date="2017-07" db="EMBL/GenBank/DDBJ databases">
        <title>Draft Genome Sequences of Select Purple Nonsulfur Bacteria.</title>
        <authorList>
            <person name="Lasarre B."/>
            <person name="Mckinlay J.B."/>
        </authorList>
    </citation>
    <scope>NUCLEOTIDE SEQUENCE [LARGE SCALE GENOMIC DNA]</scope>
    <source>
        <strain evidence="6 7">DSM 5909</strain>
    </source>
</reference>
<evidence type="ECO:0000313" key="6">
    <source>
        <dbReference type="EMBL" id="RAI45069.1"/>
    </source>
</evidence>
<feature type="domain" description="HTH lysR-type" evidence="5">
    <location>
        <begin position="1"/>
        <end position="58"/>
    </location>
</feature>
<gene>
    <name evidence="6" type="ORF">CH341_05790</name>
</gene>
<dbReference type="PROSITE" id="PS50931">
    <property type="entry name" value="HTH_LYSR"/>
    <property type="match status" value="1"/>
</dbReference>
<dbReference type="OrthoDB" id="5297263at2"/>
<dbReference type="SUPFAM" id="SSF46785">
    <property type="entry name" value="Winged helix' DNA-binding domain"/>
    <property type="match status" value="1"/>
</dbReference>
<dbReference type="AlphaFoldDB" id="A0A327L2A0"/>
<evidence type="ECO:0000256" key="1">
    <source>
        <dbReference type="ARBA" id="ARBA00009437"/>
    </source>
</evidence>
<dbReference type="Pfam" id="PF00126">
    <property type="entry name" value="HTH_1"/>
    <property type="match status" value="1"/>
</dbReference>
<name>A0A327L2A0_9BRAD</name>
<dbReference type="EMBL" id="NPEX01000025">
    <property type="protein sequence ID" value="RAI45069.1"/>
    <property type="molecule type" value="Genomic_DNA"/>
</dbReference>
<accession>A0A327L2A0</accession>
<dbReference type="GO" id="GO:0005829">
    <property type="term" value="C:cytosol"/>
    <property type="evidence" value="ECO:0007669"/>
    <property type="project" value="TreeGrafter"/>
</dbReference>
<comment type="similarity">
    <text evidence="1">Belongs to the LysR transcriptional regulatory family.</text>
</comment>
<dbReference type="InterPro" id="IPR000847">
    <property type="entry name" value="LysR_HTH_N"/>
</dbReference>
<keyword evidence="7" id="KW-1185">Reference proteome</keyword>
<proteinExistence type="inferred from homology"/>
<dbReference type="Proteomes" id="UP000249130">
    <property type="component" value="Unassembled WGS sequence"/>
</dbReference>
<dbReference type="Gene3D" id="3.40.190.290">
    <property type="match status" value="1"/>
</dbReference>
<dbReference type="InterPro" id="IPR005119">
    <property type="entry name" value="LysR_subst-bd"/>
</dbReference>
<dbReference type="InterPro" id="IPR036388">
    <property type="entry name" value="WH-like_DNA-bd_sf"/>
</dbReference>
<evidence type="ECO:0000313" key="7">
    <source>
        <dbReference type="Proteomes" id="UP000249130"/>
    </source>
</evidence>
<dbReference type="Pfam" id="PF03466">
    <property type="entry name" value="LysR_substrate"/>
    <property type="match status" value="1"/>
</dbReference>
<keyword evidence="3" id="KW-0238">DNA-binding</keyword>
<dbReference type="PRINTS" id="PR00039">
    <property type="entry name" value="HTHLYSR"/>
</dbReference>
<comment type="caution">
    <text evidence="6">The sequence shown here is derived from an EMBL/GenBank/DDBJ whole genome shotgun (WGS) entry which is preliminary data.</text>
</comment>
<evidence type="ECO:0000256" key="4">
    <source>
        <dbReference type="ARBA" id="ARBA00023163"/>
    </source>
</evidence>
<dbReference type="InterPro" id="IPR036390">
    <property type="entry name" value="WH_DNA-bd_sf"/>
</dbReference>
<dbReference type="GO" id="GO:0003700">
    <property type="term" value="F:DNA-binding transcription factor activity"/>
    <property type="evidence" value="ECO:0007669"/>
    <property type="project" value="InterPro"/>
</dbReference>
<protein>
    <recommendedName>
        <fullName evidence="5">HTH lysR-type domain-containing protein</fullName>
    </recommendedName>
</protein>